<gene>
    <name evidence="2" type="ORF">GII30_00760</name>
</gene>
<dbReference type="InterPro" id="IPR041678">
    <property type="entry name" value="TetR_C_16"/>
</dbReference>
<dbReference type="InterPro" id="IPR001647">
    <property type="entry name" value="HTH_TetR"/>
</dbReference>
<evidence type="ECO:0000256" key="1">
    <source>
        <dbReference type="ARBA" id="ARBA00023125"/>
    </source>
</evidence>
<evidence type="ECO:0000313" key="2">
    <source>
        <dbReference type="EMBL" id="QHN37906.1"/>
    </source>
</evidence>
<dbReference type="GO" id="GO:0000976">
    <property type="term" value="F:transcription cis-regulatory region binding"/>
    <property type="evidence" value="ECO:0007669"/>
    <property type="project" value="TreeGrafter"/>
</dbReference>
<dbReference type="Pfam" id="PF00440">
    <property type="entry name" value="TetR_N"/>
    <property type="match status" value="1"/>
</dbReference>
<dbReference type="PROSITE" id="PS50977">
    <property type="entry name" value="HTH_TETR_2"/>
    <property type="match status" value="1"/>
</dbReference>
<name>A0A857M6I1_9ACTN</name>
<dbReference type="PANTHER" id="PTHR30055">
    <property type="entry name" value="HTH-TYPE TRANSCRIPTIONAL REGULATOR RUTR"/>
    <property type="match status" value="1"/>
</dbReference>
<reference evidence="2" key="1">
    <citation type="journal article" date="2021" name="Nat. Microbiol.">
        <title>Cocultivation of an ultrasmall environmental parasitic bacterium with lytic ability against bacteria associated with wastewater foams.</title>
        <authorList>
            <person name="Batinovic S."/>
            <person name="Rose J.J.A."/>
            <person name="Ratcliffe J."/>
            <person name="Seviour R.J."/>
            <person name="Petrovski S."/>
        </authorList>
    </citation>
    <scope>NUCLEOTIDE SEQUENCE</scope>
    <source>
        <strain evidence="2">CON44</strain>
    </source>
</reference>
<dbReference type="Pfam" id="PF17920">
    <property type="entry name" value="TetR_C_16"/>
    <property type="match status" value="1"/>
</dbReference>
<organism evidence="2">
    <name type="scientific">Gordonia amarae</name>
    <dbReference type="NCBI Taxonomy" id="36821"/>
    <lineage>
        <taxon>Bacteria</taxon>
        <taxon>Bacillati</taxon>
        <taxon>Actinomycetota</taxon>
        <taxon>Actinomycetes</taxon>
        <taxon>Mycobacteriales</taxon>
        <taxon>Gordoniaceae</taxon>
        <taxon>Gordonia</taxon>
    </lineage>
</organism>
<proteinExistence type="predicted"/>
<dbReference type="SUPFAM" id="SSF48498">
    <property type="entry name" value="Tetracyclin repressor-like, C-terminal domain"/>
    <property type="match status" value="1"/>
</dbReference>
<dbReference type="InterPro" id="IPR050109">
    <property type="entry name" value="HTH-type_TetR-like_transc_reg"/>
</dbReference>
<protein>
    <submittedName>
        <fullName evidence="2">TetR family transcriptional regulator</fullName>
    </submittedName>
</protein>
<accession>A0A857M6I1</accession>
<dbReference type="PANTHER" id="PTHR30055:SF235">
    <property type="entry name" value="TRANSCRIPTIONAL REGULATORY PROTEIN"/>
    <property type="match status" value="1"/>
</dbReference>
<dbReference type="GO" id="GO:0003700">
    <property type="term" value="F:DNA-binding transcription factor activity"/>
    <property type="evidence" value="ECO:0007669"/>
    <property type="project" value="TreeGrafter"/>
</dbReference>
<dbReference type="RefSeq" id="WP_005192328.1">
    <property type="nucleotide sequence ID" value="NZ_CP045804.1"/>
</dbReference>
<dbReference type="SUPFAM" id="SSF46689">
    <property type="entry name" value="Homeodomain-like"/>
    <property type="match status" value="1"/>
</dbReference>
<dbReference type="Gene3D" id="1.10.357.10">
    <property type="entry name" value="Tetracycline Repressor, domain 2"/>
    <property type="match status" value="1"/>
</dbReference>
<keyword evidence="1" id="KW-0238">DNA-binding</keyword>
<dbReference type="AlphaFoldDB" id="A0A857M6I1"/>
<dbReference type="InterPro" id="IPR009057">
    <property type="entry name" value="Homeodomain-like_sf"/>
</dbReference>
<dbReference type="Gene3D" id="1.10.10.60">
    <property type="entry name" value="Homeodomain-like"/>
    <property type="match status" value="1"/>
</dbReference>
<dbReference type="InterPro" id="IPR036271">
    <property type="entry name" value="Tet_transcr_reg_TetR-rel_C_sf"/>
</dbReference>
<dbReference type="PRINTS" id="PR00455">
    <property type="entry name" value="HTHTETR"/>
</dbReference>
<sequence length="197" mass="20569">MTGRRGGRRPGSPDTRGAVLASARTLFAERGFTGTSVRAVAEGAGVDAALVHHYFGTKRELFLAAVAIPLDPAVVLGALHSVPRAQLGETVVRAVIGFWDGDHREAGIALLRAQLTDPESTILRTFIGDIIAGALGANADLDPDTAATRTALVASQIGGILLLRYIVGLDPIASMSVDELAAHIGPTVQRYLTDPMP</sequence>
<dbReference type="EMBL" id="CP045810">
    <property type="protein sequence ID" value="QHN37906.1"/>
    <property type="molecule type" value="Genomic_DNA"/>
</dbReference>